<evidence type="ECO:0000313" key="5">
    <source>
        <dbReference type="Proteomes" id="UP000789595"/>
    </source>
</evidence>
<evidence type="ECO:0000256" key="1">
    <source>
        <dbReference type="ARBA" id="ARBA00022737"/>
    </source>
</evidence>
<feature type="compositionally biased region" description="Basic residues" evidence="3">
    <location>
        <begin position="119"/>
        <end position="136"/>
    </location>
</feature>
<dbReference type="InterPro" id="IPR036770">
    <property type="entry name" value="Ankyrin_rpt-contain_sf"/>
</dbReference>
<dbReference type="OrthoDB" id="196927at2759"/>
<gene>
    <name evidence="4" type="ORF">PECAL_2P08980</name>
</gene>
<dbReference type="InterPro" id="IPR002110">
    <property type="entry name" value="Ankyrin_rpt"/>
</dbReference>
<comment type="caution">
    <text evidence="4">The sequence shown here is derived from an EMBL/GenBank/DDBJ whole genome shotgun (WGS) entry which is preliminary data.</text>
</comment>
<evidence type="ECO:0000256" key="2">
    <source>
        <dbReference type="ARBA" id="ARBA00023043"/>
    </source>
</evidence>
<dbReference type="SUPFAM" id="SSF48403">
    <property type="entry name" value="Ankyrin repeat"/>
    <property type="match status" value="1"/>
</dbReference>
<protein>
    <submittedName>
        <fullName evidence="4">Uncharacterized protein</fullName>
    </submittedName>
</protein>
<dbReference type="InterPro" id="IPR052420">
    <property type="entry name" value="Espin/Espin-like"/>
</dbReference>
<accession>A0A8J2SHC3</accession>
<reference evidence="4" key="1">
    <citation type="submission" date="2021-11" db="EMBL/GenBank/DDBJ databases">
        <authorList>
            <consortium name="Genoscope - CEA"/>
            <person name="William W."/>
        </authorList>
    </citation>
    <scope>NUCLEOTIDE SEQUENCE</scope>
</reference>
<sequence>MVQGRTPLHYAVSHGCDVRVTKALVRLFPDACATRDADGNAPLHFALVRCAAPEVVDVLVRARPGACGQRGFLGRLPLQLAKLYGAAPSTLEVLTDAYPGAADCDKPAITQRTTPPRTRPSKRKGAAARRPSKRVARTVTPPDLHNVVPPFDDDYDALGLGAGCGWLDDIFDEGHALQPSYEESLEDLGLDEVKARCAAAGLDTTVRKTDGEPGKGRFKRVLVARLLASAAAARTVRDVSPDASPRAVACV</sequence>
<dbReference type="GO" id="GO:0051015">
    <property type="term" value="F:actin filament binding"/>
    <property type="evidence" value="ECO:0007669"/>
    <property type="project" value="TreeGrafter"/>
</dbReference>
<dbReference type="GO" id="GO:0005737">
    <property type="term" value="C:cytoplasm"/>
    <property type="evidence" value="ECO:0007669"/>
    <property type="project" value="TreeGrafter"/>
</dbReference>
<keyword evidence="2" id="KW-0040">ANK repeat</keyword>
<dbReference type="PANTHER" id="PTHR24153">
    <property type="entry name" value="ESPIN"/>
    <property type="match status" value="1"/>
</dbReference>
<proteinExistence type="predicted"/>
<name>A0A8J2SHC3_9STRA</name>
<dbReference type="AlphaFoldDB" id="A0A8J2SHC3"/>
<keyword evidence="5" id="KW-1185">Reference proteome</keyword>
<dbReference type="SMART" id="SM00248">
    <property type="entry name" value="ANK"/>
    <property type="match status" value="2"/>
</dbReference>
<dbReference type="EMBL" id="CAKKNE010000002">
    <property type="protein sequence ID" value="CAH0367859.1"/>
    <property type="molecule type" value="Genomic_DNA"/>
</dbReference>
<evidence type="ECO:0000256" key="3">
    <source>
        <dbReference type="SAM" id="MobiDB-lite"/>
    </source>
</evidence>
<dbReference type="Pfam" id="PF00023">
    <property type="entry name" value="Ank"/>
    <property type="match status" value="1"/>
</dbReference>
<dbReference type="GO" id="GO:0051017">
    <property type="term" value="P:actin filament bundle assembly"/>
    <property type="evidence" value="ECO:0007669"/>
    <property type="project" value="TreeGrafter"/>
</dbReference>
<dbReference type="PANTHER" id="PTHR24153:SF8">
    <property type="entry name" value="FORKED, ISOFORM F"/>
    <property type="match status" value="1"/>
</dbReference>
<dbReference type="Proteomes" id="UP000789595">
    <property type="component" value="Unassembled WGS sequence"/>
</dbReference>
<dbReference type="Gene3D" id="1.25.40.20">
    <property type="entry name" value="Ankyrin repeat-containing domain"/>
    <property type="match status" value="1"/>
</dbReference>
<feature type="region of interest" description="Disordered" evidence="3">
    <location>
        <begin position="104"/>
        <end position="145"/>
    </location>
</feature>
<evidence type="ECO:0000313" key="4">
    <source>
        <dbReference type="EMBL" id="CAH0367859.1"/>
    </source>
</evidence>
<keyword evidence="1" id="KW-0677">Repeat</keyword>
<organism evidence="4 5">
    <name type="scientific">Pelagomonas calceolata</name>
    <dbReference type="NCBI Taxonomy" id="35677"/>
    <lineage>
        <taxon>Eukaryota</taxon>
        <taxon>Sar</taxon>
        <taxon>Stramenopiles</taxon>
        <taxon>Ochrophyta</taxon>
        <taxon>Pelagophyceae</taxon>
        <taxon>Pelagomonadales</taxon>
        <taxon>Pelagomonadaceae</taxon>
        <taxon>Pelagomonas</taxon>
    </lineage>
</organism>